<feature type="region of interest" description="Disordered" evidence="1">
    <location>
        <begin position="40"/>
        <end position="59"/>
    </location>
</feature>
<dbReference type="AlphaFoldDB" id="A0AAD8MZ55"/>
<dbReference type="Proteomes" id="UP001237642">
    <property type="component" value="Unassembled WGS sequence"/>
</dbReference>
<evidence type="ECO:0000256" key="1">
    <source>
        <dbReference type="SAM" id="MobiDB-lite"/>
    </source>
</evidence>
<organism evidence="2 3">
    <name type="scientific">Heracleum sosnowskyi</name>
    <dbReference type="NCBI Taxonomy" id="360622"/>
    <lineage>
        <taxon>Eukaryota</taxon>
        <taxon>Viridiplantae</taxon>
        <taxon>Streptophyta</taxon>
        <taxon>Embryophyta</taxon>
        <taxon>Tracheophyta</taxon>
        <taxon>Spermatophyta</taxon>
        <taxon>Magnoliopsida</taxon>
        <taxon>eudicotyledons</taxon>
        <taxon>Gunneridae</taxon>
        <taxon>Pentapetalae</taxon>
        <taxon>asterids</taxon>
        <taxon>campanulids</taxon>
        <taxon>Apiales</taxon>
        <taxon>Apiaceae</taxon>
        <taxon>Apioideae</taxon>
        <taxon>apioid superclade</taxon>
        <taxon>Tordylieae</taxon>
        <taxon>Tordyliinae</taxon>
        <taxon>Heracleum</taxon>
    </lineage>
</organism>
<dbReference type="PANTHER" id="PTHR35488:SF2">
    <property type="entry name" value="OS05G0358900 PROTEIN"/>
    <property type="match status" value="1"/>
</dbReference>
<feature type="compositionally biased region" description="Polar residues" evidence="1">
    <location>
        <begin position="111"/>
        <end position="131"/>
    </location>
</feature>
<reference evidence="2" key="2">
    <citation type="submission" date="2023-05" db="EMBL/GenBank/DDBJ databases">
        <authorList>
            <person name="Schelkunov M.I."/>
        </authorList>
    </citation>
    <scope>NUCLEOTIDE SEQUENCE</scope>
    <source>
        <strain evidence="2">Hsosn_3</strain>
        <tissue evidence="2">Leaf</tissue>
    </source>
</reference>
<feature type="region of interest" description="Disordered" evidence="1">
    <location>
        <begin position="109"/>
        <end position="132"/>
    </location>
</feature>
<proteinExistence type="predicted"/>
<accession>A0AAD8MZ55</accession>
<evidence type="ECO:0000313" key="3">
    <source>
        <dbReference type="Proteomes" id="UP001237642"/>
    </source>
</evidence>
<comment type="caution">
    <text evidence="2">The sequence shown here is derived from an EMBL/GenBank/DDBJ whole genome shotgun (WGS) entry which is preliminary data.</text>
</comment>
<protein>
    <submittedName>
        <fullName evidence="2">Uncharacterized protein</fullName>
    </submittedName>
</protein>
<dbReference type="EMBL" id="JAUIZM010000004">
    <property type="protein sequence ID" value="KAK1390454.1"/>
    <property type="molecule type" value="Genomic_DNA"/>
</dbReference>
<sequence>MSNMSPIFPMHDPQHYFLTDYGFNPQFHYLQVLEEARKQKKERAAAPTSHQFKKKHSSCSRSKRWLKNAFRFIKGKITHWPIHQSSQELNDLGSRVYHGRTALSGPLYMTESRSNSTAPNRTFRSRSSSDQHFPMSDKIIPYISLRQLNTDHHSRNITTTSLPIYLVN</sequence>
<keyword evidence="3" id="KW-1185">Reference proteome</keyword>
<gene>
    <name evidence="2" type="ORF">POM88_018632</name>
</gene>
<reference evidence="2" key="1">
    <citation type="submission" date="2023-02" db="EMBL/GenBank/DDBJ databases">
        <title>Genome of toxic invasive species Heracleum sosnowskyi carries increased number of genes despite the absence of recent whole-genome duplications.</title>
        <authorList>
            <person name="Schelkunov M."/>
            <person name="Shtratnikova V."/>
            <person name="Makarenko M."/>
            <person name="Klepikova A."/>
            <person name="Omelchenko D."/>
            <person name="Novikova G."/>
            <person name="Obukhova E."/>
            <person name="Bogdanov V."/>
            <person name="Penin A."/>
            <person name="Logacheva M."/>
        </authorList>
    </citation>
    <scope>NUCLEOTIDE SEQUENCE</scope>
    <source>
        <strain evidence="2">Hsosn_3</strain>
        <tissue evidence="2">Leaf</tissue>
    </source>
</reference>
<name>A0AAD8MZ55_9APIA</name>
<dbReference type="PANTHER" id="PTHR35488">
    <property type="entry name" value="OS05G0358900 PROTEIN-RELATED"/>
    <property type="match status" value="1"/>
</dbReference>
<evidence type="ECO:0000313" key="2">
    <source>
        <dbReference type="EMBL" id="KAK1390454.1"/>
    </source>
</evidence>